<evidence type="ECO:0000313" key="1">
    <source>
        <dbReference type="EMBL" id="JAE39527.1"/>
    </source>
</evidence>
<proteinExistence type="predicted"/>
<dbReference type="AlphaFoldDB" id="A0A0A9HS17"/>
<reference evidence="1" key="2">
    <citation type="journal article" date="2015" name="Data Brief">
        <title>Shoot transcriptome of the giant reed, Arundo donax.</title>
        <authorList>
            <person name="Barrero R.A."/>
            <person name="Guerrero F.D."/>
            <person name="Moolhuijzen P."/>
            <person name="Goolsby J.A."/>
            <person name="Tidwell J."/>
            <person name="Bellgard S.E."/>
            <person name="Bellgard M.I."/>
        </authorList>
    </citation>
    <scope>NUCLEOTIDE SEQUENCE</scope>
    <source>
        <tissue evidence="1">Shoot tissue taken approximately 20 cm above the soil surface</tissue>
    </source>
</reference>
<reference evidence="1" key="1">
    <citation type="submission" date="2014-09" db="EMBL/GenBank/DDBJ databases">
        <authorList>
            <person name="Magalhaes I.L.F."/>
            <person name="Oliveira U."/>
            <person name="Santos F.R."/>
            <person name="Vidigal T.H.D.A."/>
            <person name="Brescovit A.D."/>
            <person name="Santos A.J."/>
        </authorList>
    </citation>
    <scope>NUCLEOTIDE SEQUENCE</scope>
    <source>
        <tissue evidence="1">Shoot tissue taken approximately 20 cm above the soil surface</tissue>
    </source>
</reference>
<accession>A0A0A9HS17</accession>
<sequence>MLRVFLCPLPHRGLRIASM</sequence>
<protein>
    <submittedName>
        <fullName evidence="1">Uncharacterized protein</fullName>
    </submittedName>
</protein>
<dbReference type="EMBL" id="GBRH01158369">
    <property type="protein sequence ID" value="JAE39527.1"/>
    <property type="molecule type" value="Transcribed_RNA"/>
</dbReference>
<name>A0A0A9HS17_ARUDO</name>
<organism evidence="1">
    <name type="scientific">Arundo donax</name>
    <name type="common">Giant reed</name>
    <name type="synonym">Donax arundinaceus</name>
    <dbReference type="NCBI Taxonomy" id="35708"/>
    <lineage>
        <taxon>Eukaryota</taxon>
        <taxon>Viridiplantae</taxon>
        <taxon>Streptophyta</taxon>
        <taxon>Embryophyta</taxon>
        <taxon>Tracheophyta</taxon>
        <taxon>Spermatophyta</taxon>
        <taxon>Magnoliopsida</taxon>
        <taxon>Liliopsida</taxon>
        <taxon>Poales</taxon>
        <taxon>Poaceae</taxon>
        <taxon>PACMAD clade</taxon>
        <taxon>Arundinoideae</taxon>
        <taxon>Arundineae</taxon>
        <taxon>Arundo</taxon>
    </lineage>
</organism>